<reference evidence="2 3" key="1">
    <citation type="submission" date="2019-02" db="EMBL/GenBank/DDBJ databases">
        <title>Draft genome sequences of novel Actinobacteria.</title>
        <authorList>
            <person name="Sahin N."/>
            <person name="Ay H."/>
            <person name="Saygin H."/>
        </authorList>
    </citation>
    <scope>NUCLEOTIDE SEQUENCE [LARGE SCALE GENOMIC DNA]</scope>
    <source>
        <strain evidence="2 3">KC201</strain>
    </source>
</reference>
<keyword evidence="3" id="KW-1185">Reference proteome</keyword>
<evidence type="ECO:0000313" key="2">
    <source>
        <dbReference type="EMBL" id="TDB99754.1"/>
    </source>
</evidence>
<gene>
    <name evidence="2" type="ORF">E1267_36670</name>
</gene>
<protein>
    <submittedName>
        <fullName evidence="2">(2Fe-2S)-binding protein</fullName>
    </submittedName>
</protein>
<dbReference type="Proteomes" id="UP000295157">
    <property type="component" value="Unassembled WGS sequence"/>
</dbReference>
<sequence>MESPKSIATALERATEFGSFFSLHLGGNASGWHDVRTDYERGFTDLVQATAARYGTAELRIGASITQLGHAARLWSPVLGTALTHGVVPDLTRLDRADDGPALRLPDPRGWPYESPQQLYDLVVRGHLEPFAAGLRVKVARGLLYGNAASALVEAARTVVAARPDLTARATQLVTTLLNHGGLARKGAIVSDGLAFRRTTCCLYYRVPDGVKCGDCSLAEK</sequence>
<name>A0A4R4MUC0_9ACTN</name>
<evidence type="ECO:0000259" key="1">
    <source>
        <dbReference type="Pfam" id="PF11575"/>
    </source>
</evidence>
<comment type="caution">
    <text evidence="2">The sequence shown here is derived from an EMBL/GenBank/DDBJ whole genome shotgun (WGS) entry which is preliminary data.</text>
</comment>
<dbReference type="OrthoDB" id="3290158at2"/>
<dbReference type="RefSeq" id="WP_132339708.1">
    <property type="nucleotide sequence ID" value="NZ_SMJZ01000212.1"/>
</dbReference>
<dbReference type="InterPro" id="IPR024726">
    <property type="entry name" value="FhuF_C"/>
</dbReference>
<dbReference type="GO" id="GO:0051537">
    <property type="term" value="F:2 iron, 2 sulfur cluster binding"/>
    <property type="evidence" value="ECO:0007669"/>
    <property type="project" value="InterPro"/>
</dbReference>
<organism evidence="2 3">
    <name type="scientific">Nonomuraea longispora</name>
    <dbReference type="NCBI Taxonomy" id="1848320"/>
    <lineage>
        <taxon>Bacteria</taxon>
        <taxon>Bacillati</taxon>
        <taxon>Actinomycetota</taxon>
        <taxon>Actinomycetes</taxon>
        <taxon>Streptosporangiales</taxon>
        <taxon>Streptosporangiaceae</taxon>
        <taxon>Nonomuraea</taxon>
    </lineage>
</organism>
<evidence type="ECO:0000313" key="3">
    <source>
        <dbReference type="Proteomes" id="UP000295157"/>
    </source>
</evidence>
<dbReference type="Pfam" id="PF11575">
    <property type="entry name" value="FhuF_C"/>
    <property type="match status" value="1"/>
</dbReference>
<proteinExistence type="predicted"/>
<accession>A0A4R4MUC0</accession>
<feature type="domain" description="Ferric siderophore reductase C-terminal" evidence="1">
    <location>
        <begin position="198"/>
        <end position="216"/>
    </location>
</feature>
<dbReference type="EMBL" id="SMJZ01000212">
    <property type="protein sequence ID" value="TDB99754.1"/>
    <property type="molecule type" value="Genomic_DNA"/>
</dbReference>
<dbReference type="AlphaFoldDB" id="A0A4R4MUC0"/>